<reference evidence="1" key="1">
    <citation type="journal article" date="2021" name="PeerJ">
        <title>Extensive microbial diversity within the chicken gut microbiome revealed by metagenomics and culture.</title>
        <authorList>
            <person name="Gilroy R."/>
            <person name="Ravi A."/>
            <person name="Getino M."/>
            <person name="Pursley I."/>
            <person name="Horton D.L."/>
            <person name="Alikhan N.F."/>
            <person name="Baker D."/>
            <person name="Gharbi K."/>
            <person name="Hall N."/>
            <person name="Watson M."/>
            <person name="Adriaenssens E.M."/>
            <person name="Foster-Nyarko E."/>
            <person name="Jarju S."/>
            <person name="Secka A."/>
            <person name="Antonio M."/>
            <person name="Oren A."/>
            <person name="Chaudhuri R.R."/>
            <person name="La Ragione R."/>
            <person name="Hildebrand F."/>
            <person name="Pallen M.J."/>
        </authorList>
    </citation>
    <scope>NUCLEOTIDE SEQUENCE</scope>
    <source>
        <strain evidence="1">CHK173-2145</strain>
    </source>
</reference>
<accession>A0A921JXQ8</accession>
<evidence type="ECO:0000313" key="1">
    <source>
        <dbReference type="EMBL" id="HJE87102.1"/>
    </source>
</evidence>
<dbReference type="SUPFAM" id="SSF46955">
    <property type="entry name" value="Putative DNA-binding domain"/>
    <property type="match status" value="1"/>
</dbReference>
<organism evidence="1 2">
    <name type="scientific">Levilactobacillus hammesii</name>
    <dbReference type="NCBI Taxonomy" id="267633"/>
    <lineage>
        <taxon>Bacteria</taxon>
        <taxon>Bacillati</taxon>
        <taxon>Bacillota</taxon>
        <taxon>Bacilli</taxon>
        <taxon>Lactobacillales</taxon>
        <taxon>Lactobacillaceae</taxon>
        <taxon>Levilactobacillus</taxon>
    </lineage>
</organism>
<comment type="caution">
    <text evidence="1">The sequence shown here is derived from an EMBL/GenBank/DDBJ whole genome shotgun (WGS) entry which is preliminary data.</text>
</comment>
<reference evidence="1" key="2">
    <citation type="submission" date="2021-09" db="EMBL/GenBank/DDBJ databases">
        <authorList>
            <person name="Gilroy R."/>
        </authorList>
    </citation>
    <scope>NUCLEOTIDE SEQUENCE</scope>
    <source>
        <strain evidence="1">CHK173-2145</strain>
    </source>
</reference>
<protein>
    <submittedName>
        <fullName evidence="1">Helix-turn-helix domain-containing protein</fullName>
    </submittedName>
</protein>
<dbReference type="InterPro" id="IPR009061">
    <property type="entry name" value="DNA-bd_dom_put_sf"/>
</dbReference>
<dbReference type="EMBL" id="DYXN01000086">
    <property type="protein sequence ID" value="HJE87102.1"/>
    <property type="molecule type" value="Genomic_DNA"/>
</dbReference>
<dbReference type="Proteomes" id="UP000721920">
    <property type="component" value="Unassembled WGS sequence"/>
</dbReference>
<gene>
    <name evidence="1" type="ORF">K8U88_05890</name>
</gene>
<name>A0A921JXQ8_9LACO</name>
<sequence length="89" mass="9751">MEIPVELSETALNQIGAVMQEMALKAFKDAGTKQSFGPYMTKQEAAKYLHVSSQTLNAFIAEGLEVTTIGNITRISKESANKFMEAHTI</sequence>
<proteinExistence type="predicted"/>
<evidence type="ECO:0000313" key="2">
    <source>
        <dbReference type="Proteomes" id="UP000721920"/>
    </source>
</evidence>
<dbReference type="AlphaFoldDB" id="A0A921JXQ8"/>